<dbReference type="Gene3D" id="2.60.40.10">
    <property type="entry name" value="Immunoglobulins"/>
    <property type="match status" value="5"/>
</dbReference>
<dbReference type="SUPFAM" id="SSF49265">
    <property type="entry name" value="Fibronectin type III"/>
    <property type="match status" value="3"/>
</dbReference>
<dbReference type="InterPro" id="IPR036116">
    <property type="entry name" value="FN3_sf"/>
</dbReference>
<dbReference type="Ensembl" id="ENSMALT00000002440.1">
    <property type="protein sequence ID" value="ENSMALP00000002376.1"/>
    <property type="gene ID" value="ENSMALG00000001771.1"/>
</dbReference>
<feature type="chain" id="PRO_5018630557" description="Fibronectin type-III domain-containing protein" evidence="1">
    <location>
        <begin position="17"/>
        <end position="555"/>
    </location>
</feature>
<evidence type="ECO:0000259" key="2">
    <source>
        <dbReference type="PROSITE" id="PS50853"/>
    </source>
</evidence>
<name>A0A3Q3IPJ3_MONAL</name>
<dbReference type="AlphaFoldDB" id="A0A3Q3IPJ3"/>
<dbReference type="InterPro" id="IPR013783">
    <property type="entry name" value="Ig-like_fold"/>
</dbReference>
<accession>A0A3Q3IPJ3</accession>
<dbReference type="InterPro" id="IPR040817">
    <property type="entry name" value="LIFR_D2"/>
</dbReference>
<organism evidence="3 4">
    <name type="scientific">Monopterus albus</name>
    <name type="common">Swamp eel</name>
    <dbReference type="NCBI Taxonomy" id="43700"/>
    <lineage>
        <taxon>Eukaryota</taxon>
        <taxon>Metazoa</taxon>
        <taxon>Chordata</taxon>
        <taxon>Craniata</taxon>
        <taxon>Vertebrata</taxon>
        <taxon>Euteleostomi</taxon>
        <taxon>Actinopterygii</taxon>
        <taxon>Neopterygii</taxon>
        <taxon>Teleostei</taxon>
        <taxon>Neoteleostei</taxon>
        <taxon>Acanthomorphata</taxon>
        <taxon>Anabantaria</taxon>
        <taxon>Synbranchiformes</taxon>
        <taxon>Synbranchidae</taxon>
        <taxon>Monopterus</taxon>
    </lineage>
</organism>
<reference evidence="3" key="1">
    <citation type="submission" date="2025-08" db="UniProtKB">
        <authorList>
            <consortium name="Ensembl"/>
        </authorList>
    </citation>
    <scope>IDENTIFICATION</scope>
</reference>
<dbReference type="STRING" id="43700.ENSMALP00000002376"/>
<proteinExistence type="predicted"/>
<dbReference type="Pfam" id="PF21177">
    <property type="entry name" value="LIF-R_Ig-like"/>
    <property type="match status" value="1"/>
</dbReference>
<keyword evidence="4" id="KW-1185">Reference proteome</keyword>
<dbReference type="PROSITE" id="PS50853">
    <property type="entry name" value="FN3"/>
    <property type="match status" value="1"/>
</dbReference>
<sequence length="555" mass="63710">MITWLLLVSLFCKSTQDPNGQETCEYFVLYLLIVCQHKQHIRHTVPYIAVMPDQIGSTHFWNWSSHLSLECTSHSVRLRTRHKNYTIKEFHQILTVYCCYAFAGKDNSEKPMVYPQDRVFKVGSRVTFCCVLPAGDVLDKMYLTGSNNVNMNTTKISNQTYALTVYLNQPSKASCTDVRCESKTSDSGACVYIGYPPGDKDLQCETRDLESVECHWTVWRSTHLPKLATAYQLLGRYIIMKQYLNWTLTAENRLGKLELSDRADMTKRVHMFAPERVAASTVNARNVSLEWGWPVQQYRNLKITCQINVIKFLYDITFGINLAVLNDLIPNWTYNVTVRCATQHFWKWSDWSSTVKFHTKGDVPDALDVWMKMKGNQTTIIWKVSQISRLALLMIKKQIHLKLTNKLLSLFSATTSVNSSWIIGNNGSFSLSWSASPKASCGYIVDWCPTSGHCVVDWLRVPSYETNAVIFSNGVRYSLSIFACTQGAPVLLERREGYVKEESKMQMCDFLIRYCLLNVSVAQKYILFTNVLPMLHRNTRWPLQNIEMATAGFRC</sequence>
<dbReference type="InterPro" id="IPR003961">
    <property type="entry name" value="FN3_dom"/>
</dbReference>
<dbReference type="CDD" id="cd00063">
    <property type="entry name" value="FN3"/>
    <property type="match status" value="1"/>
</dbReference>
<keyword evidence="1" id="KW-0732">Signal</keyword>
<dbReference type="InterPro" id="IPR048497">
    <property type="entry name" value="LIF-R-like_Ig-like"/>
</dbReference>
<feature type="signal peptide" evidence="1">
    <location>
        <begin position="1"/>
        <end position="16"/>
    </location>
</feature>
<evidence type="ECO:0000313" key="3">
    <source>
        <dbReference type="Ensembl" id="ENSMALP00000002376.1"/>
    </source>
</evidence>
<evidence type="ECO:0000313" key="4">
    <source>
        <dbReference type="Proteomes" id="UP000261600"/>
    </source>
</evidence>
<evidence type="ECO:0000256" key="1">
    <source>
        <dbReference type="SAM" id="SignalP"/>
    </source>
</evidence>
<feature type="domain" description="Fibronectin type-III" evidence="2">
    <location>
        <begin position="273"/>
        <end position="362"/>
    </location>
</feature>
<dbReference type="Proteomes" id="UP000261600">
    <property type="component" value="Unplaced"/>
</dbReference>
<reference evidence="3" key="2">
    <citation type="submission" date="2025-09" db="UniProtKB">
        <authorList>
            <consortium name="Ensembl"/>
        </authorList>
    </citation>
    <scope>IDENTIFICATION</scope>
</reference>
<dbReference type="Pfam" id="PF17971">
    <property type="entry name" value="LIFR_D2"/>
    <property type="match status" value="1"/>
</dbReference>
<protein>
    <recommendedName>
        <fullName evidence="2">Fibronectin type-III domain-containing protein</fullName>
    </recommendedName>
</protein>